<dbReference type="InterPro" id="IPR039361">
    <property type="entry name" value="Cyclin"/>
</dbReference>
<dbReference type="InterPro" id="IPR006671">
    <property type="entry name" value="Cyclin_N"/>
</dbReference>
<dbReference type="Proteomes" id="UP000291116">
    <property type="component" value="Unassembled WGS sequence"/>
</dbReference>
<gene>
    <name evidence="3" type="ORF">PSNMU_V1.4_AUG-EV-PASAV3_0005510</name>
</gene>
<proteinExistence type="inferred from homology"/>
<name>A0A448YVS1_9STRA</name>
<dbReference type="Gene3D" id="1.10.472.10">
    <property type="entry name" value="Cyclin-like"/>
    <property type="match status" value="2"/>
</dbReference>
<comment type="similarity">
    <text evidence="1">Belongs to the cyclin family.</text>
</comment>
<dbReference type="PANTHER" id="PTHR10177">
    <property type="entry name" value="CYCLINS"/>
    <property type="match status" value="1"/>
</dbReference>
<evidence type="ECO:0000256" key="1">
    <source>
        <dbReference type="RuleBase" id="RU000383"/>
    </source>
</evidence>
<dbReference type="EMBL" id="CAACVS010000011">
    <property type="protein sequence ID" value="VEU33860.1"/>
    <property type="molecule type" value="Genomic_DNA"/>
</dbReference>
<keyword evidence="4" id="KW-1185">Reference proteome</keyword>
<dbReference type="FunFam" id="1.10.472.10:FF:000093">
    <property type="entry name" value="Predicted protein"/>
    <property type="match status" value="1"/>
</dbReference>
<dbReference type="SMART" id="SM00385">
    <property type="entry name" value="CYCLIN"/>
    <property type="match status" value="1"/>
</dbReference>
<protein>
    <recommendedName>
        <fullName evidence="2">Cyclin-like domain-containing protein</fullName>
    </recommendedName>
</protein>
<evidence type="ECO:0000259" key="2">
    <source>
        <dbReference type="SMART" id="SM00385"/>
    </source>
</evidence>
<keyword evidence="1" id="KW-0195">Cyclin</keyword>
<organism evidence="3 4">
    <name type="scientific">Pseudo-nitzschia multistriata</name>
    <dbReference type="NCBI Taxonomy" id="183589"/>
    <lineage>
        <taxon>Eukaryota</taxon>
        <taxon>Sar</taxon>
        <taxon>Stramenopiles</taxon>
        <taxon>Ochrophyta</taxon>
        <taxon>Bacillariophyta</taxon>
        <taxon>Bacillariophyceae</taxon>
        <taxon>Bacillariophycidae</taxon>
        <taxon>Bacillariales</taxon>
        <taxon>Bacillariaceae</taxon>
        <taxon>Pseudo-nitzschia</taxon>
    </lineage>
</organism>
<sequence length="367" mass="42302">MKMEEPRGIVTVTPPRKILRNALAIHDEIDGVECAEVSNLSLLAPPSELFQDELKAILQVESQHYKPPLNYFEFDGCRSGVNENWRRRLCEWMFEVTDHYDFDREVVSFAFDYLDRSISLAYGPTSNKNLSKKDYQLYAVTSLYLAMKVHGEMDSDVDGKRIKLRISAFQELSRGCFTTETIAAKELELLTLFKWHINPPTCARCIFSFLRLLPTWSSMEWDIPREDVVCQIFDVAKYLTELSIFVSDFSFSYSPSMISYSAILCALDYVEESIKPMPFETKIRFLVSIRQISNAFFPESEDVRKLQVMLRKLAPKMFLKLHKYHQLPRTVSLNDVDPANSVLGKTSRSISPIVLGGDEPKTKRQKV</sequence>
<dbReference type="InterPro" id="IPR036915">
    <property type="entry name" value="Cyclin-like_sf"/>
</dbReference>
<evidence type="ECO:0000313" key="3">
    <source>
        <dbReference type="EMBL" id="VEU33860.1"/>
    </source>
</evidence>
<accession>A0A448YVS1</accession>
<dbReference type="Pfam" id="PF00134">
    <property type="entry name" value="Cyclin_N"/>
    <property type="match status" value="1"/>
</dbReference>
<dbReference type="SUPFAM" id="SSF47954">
    <property type="entry name" value="Cyclin-like"/>
    <property type="match status" value="1"/>
</dbReference>
<feature type="domain" description="Cyclin-like" evidence="2">
    <location>
        <begin position="91"/>
        <end position="191"/>
    </location>
</feature>
<evidence type="ECO:0000313" key="4">
    <source>
        <dbReference type="Proteomes" id="UP000291116"/>
    </source>
</evidence>
<dbReference type="AlphaFoldDB" id="A0A448YVS1"/>
<dbReference type="InterPro" id="IPR013763">
    <property type="entry name" value="Cyclin-like_dom"/>
</dbReference>
<dbReference type="OrthoDB" id="64224at2759"/>
<reference evidence="3 4" key="1">
    <citation type="submission" date="2019-01" db="EMBL/GenBank/DDBJ databases">
        <authorList>
            <person name="Ferrante I. M."/>
        </authorList>
    </citation>
    <scope>NUCLEOTIDE SEQUENCE [LARGE SCALE GENOMIC DNA]</scope>
    <source>
        <strain evidence="3 4">B856</strain>
    </source>
</reference>